<keyword evidence="2" id="KW-0472">Membrane</keyword>
<keyword evidence="2" id="KW-1133">Transmembrane helix</keyword>
<evidence type="ECO:0000256" key="1">
    <source>
        <dbReference type="SAM" id="MobiDB-lite"/>
    </source>
</evidence>
<sequence length="121" mass="13579">MVSAFQFLVLRLELEEAQQHISCLVKKTVSKMSESGEPTLSQLKTSKKMNKKYKLLCNKLVLWFLVCNMYIFALDTLVTSTNPITSHPANNTLNNDENDNTAKPKSSQHCNSPSASQGWLS</sequence>
<feature type="compositionally biased region" description="Polar residues" evidence="1">
    <location>
        <begin position="103"/>
        <end position="121"/>
    </location>
</feature>
<dbReference type="AlphaFoldDB" id="A0A5C3Q431"/>
<keyword evidence="2" id="KW-0812">Transmembrane</keyword>
<protein>
    <submittedName>
        <fullName evidence="3">Uncharacterized protein</fullName>
    </submittedName>
</protein>
<dbReference type="Proteomes" id="UP000305067">
    <property type="component" value="Unassembled WGS sequence"/>
</dbReference>
<dbReference type="EMBL" id="ML178926">
    <property type="protein sequence ID" value="TFK95150.1"/>
    <property type="molecule type" value="Genomic_DNA"/>
</dbReference>
<feature type="region of interest" description="Disordered" evidence="1">
    <location>
        <begin position="84"/>
        <end position="121"/>
    </location>
</feature>
<organism evidence="3 4">
    <name type="scientific">Pterulicium gracile</name>
    <dbReference type="NCBI Taxonomy" id="1884261"/>
    <lineage>
        <taxon>Eukaryota</taxon>
        <taxon>Fungi</taxon>
        <taxon>Dikarya</taxon>
        <taxon>Basidiomycota</taxon>
        <taxon>Agaricomycotina</taxon>
        <taxon>Agaricomycetes</taxon>
        <taxon>Agaricomycetidae</taxon>
        <taxon>Agaricales</taxon>
        <taxon>Pleurotineae</taxon>
        <taxon>Pterulaceae</taxon>
        <taxon>Pterulicium</taxon>
    </lineage>
</organism>
<evidence type="ECO:0000256" key="2">
    <source>
        <dbReference type="SAM" id="Phobius"/>
    </source>
</evidence>
<reference evidence="3 4" key="1">
    <citation type="journal article" date="2019" name="Nat. Ecol. Evol.">
        <title>Megaphylogeny resolves global patterns of mushroom evolution.</title>
        <authorList>
            <person name="Varga T."/>
            <person name="Krizsan K."/>
            <person name="Foldi C."/>
            <person name="Dima B."/>
            <person name="Sanchez-Garcia M."/>
            <person name="Sanchez-Ramirez S."/>
            <person name="Szollosi G.J."/>
            <person name="Szarkandi J.G."/>
            <person name="Papp V."/>
            <person name="Albert L."/>
            <person name="Andreopoulos W."/>
            <person name="Angelini C."/>
            <person name="Antonin V."/>
            <person name="Barry K.W."/>
            <person name="Bougher N.L."/>
            <person name="Buchanan P."/>
            <person name="Buyck B."/>
            <person name="Bense V."/>
            <person name="Catcheside P."/>
            <person name="Chovatia M."/>
            <person name="Cooper J."/>
            <person name="Damon W."/>
            <person name="Desjardin D."/>
            <person name="Finy P."/>
            <person name="Geml J."/>
            <person name="Haridas S."/>
            <person name="Hughes K."/>
            <person name="Justo A."/>
            <person name="Karasinski D."/>
            <person name="Kautmanova I."/>
            <person name="Kiss B."/>
            <person name="Kocsube S."/>
            <person name="Kotiranta H."/>
            <person name="LaButti K.M."/>
            <person name="Lechner B.E."/>
            <person name="Liimatainen K."/>
            <person name="Lipzen A."/>
            <person name="Lukacs Z."/>
            <person name="Mihaltcheva S."/>
            <person name="Morgado L.N."/>
            <person name="Niskanen T."/>
            <person name="Noordeloos M.E."/>
            <person name="Ohm R.A."/>
            <person name="Ortiz-Santana B."/>
            <person name="Ovrebo C."/>
            <person name="Racz N."/>
            <person name="Riley R."/>
            <person name="Savchenko A."/>
            <person name="Shiryaev A."/>
            <person name="Soop K."/>
            <person name="Spirin V."/>
            <person name="Szebenyi C."/>
            <person name="Tomsovsky M."/>
            <person name="Tulloss R.E."/>
            <person name="Uehling J."/>
            <person name="Grigoriev I.V."/>
            <person name="Vagvolgyi C."/>
            <person name="Papp T."/>
            <person name="Martin F.M."/>
            <person name="Miettinen O."/>
            <person name="Hibbett D.S."/>
            <person name="Nagy L.G."/>
        </authorList>
    </citation>
    <scope>NUCLEOTIDE SEQUENCE [LARGE SCALE GENOMIC DNA]</scope>
    <source>
        <strain evidence="3 4">CBS 309.79</strain>
    </source>
</reference>
<proteinExistence type="predicted"/>
<name>A0A5C3Q431_9AGAR</name>
<evidence type="ECO:0000313" key="3">
    <source>
        <dbReference type="EMBL" id="TFK95150.1"/>
    </source>
</evidence>
<keyword evidence="4" id="KW-1185">Reference proteome</keyword>
<accession>A0A5C3Q431</accession>
<evidence type="ECO:0000313" key="4">
    <source>
        <dbReference type="Proteomes" id="UP000305067"/>
    </source>
</evidence>
<feature type="transmembrane region" description="Helical" evidence="2">
    <location>
        <begin position="55"/>
        <end position="73"/>
    </location>
</feature>
<gene>
    <name evidence="3" type="ORF">BDV98DRAFT_598991</name>
</gene>